<evidence type="ECO:0000313" key="2">
    <source>
        <dbReference type="Proteomes" id="UP000282297"/>
    </source>
</evidence>
<dbReference type="EMBL" id="CP034171">
    <property type="protein sequence ID" value="AZI20479.1"/>
    <property type="molecule type" value="Genomic_DNA"/>
</dbReference>
<dbReference type="RefSeq" id="WP_124784680.1">
    <property type="nucleotide sequence ID" value="NZ_CP034171.1"/>
</dbReference>
<dbReference type="AlphaFoldDB" id="A0A3G8WIU2"/>
<name>A0A3G8WIU2_9FLAO</name>
<gene>
    <name evidence="1" type="ORF">EIH08_06910</name>
</gene>
<accession>A0A3G8WIU2</accession>
<reference evidence="2" key="1">
    <citation type="submission" date="2018-11" db="EMBL/GenBank/DDBJ databases">
        <title>Proposal to divide the Flavobacteriaceae and reorganize its genera based on Amino Acid Identity values calculated from whole genome sequences.</title>
        <authorList>
            <person name="Nicholson A.C."/>
            <person name="Gulvik C.A."/>
            <person name="Whitney A.M."/>
            <person name="Humrighouse B.W."/>
            <person name="Bell M."/>
            <person name="Holmes B."/>
            <person name="Steigerwalt A.B."/>
            <person name="Villarma A."/>
            <person name="Sheth M."/>
            <person name="Batra D."/>
            <person name="Pryor J."/>
            <person name="Bernardet J.-F."/>
            <person name="Hugo C."/>
            <person name="Kampfer P."/>
            <person name="Newman J.D."/>
            <person name="McQuiston J.R."/>
        </authorList>
    </citation>
    <scope>NUCLEOTIDE SEQUENCE [LARGE SCALE GENOMIC DNA]</scope>
    <source>
        <strain evidence="2">H4753</strain>
    </source>
</reference>
<dbReference type="Proteomes" id="UP000282297">
    <property type="component" value="Chromosome"/>
</dbReference>
<evidence type="ECO:0000313" key="1">
    <source>
        <dbReference type="EMBL" id="AZI20479.1"/>
    </source>
</evidence>
<protein>
    <submittedName>
        <fullName evidence="1">Uncharacterized protein</fullName>
    </submittedName>
</protein>
<sequence>MSERILLSTYSIKIKNKKEYAYLSAFNDVDDFFKTLKKFLNYIITNVNTLKDSSNKHTIYLTLEEQPVFDEKKRICYGYFSSGISGDNHRIKELATNKTVFNVDGNNHASFRDVFFYFHIPYNKSQGYLILQRKTNFGIKTKLQPALNSFLAKEGYVNNYLSLQNIIHISVYKQMMKLGKLKKVELVKNRIPENLEDYINNDQNYEQTKGSFRTSFSSRISLPEKWKTYIDKLMRKELNETVEIDGLDENFSDLEFQLELNGKQKTFYIKNRHRVQPDIDVTNNIDFENDIPKTESLVKNSEELIEEVLKLVPKNA</sequence>
<organism evidence="1 2">
    <name type="scientific">Chryseobacterium taklimakanense</name>
    <dbReference type="NCBI Taxonomy" id="536441"/>
    <lineage>
        <taxon>Bacteria</taxon>
        <taxon>Pseudomonadati</taxon>
        <taxon>Bacteroidota</taxon>
        <taxon>Flavobacteriia</taxon>
        <taxon>Flavobacteriales</taxon>
        <taxon>Weeksellaceae</taxon>
        <taxon>Chryseobacterium group</taxon>
        <taxon>Chryseobacterium</taxon>
    </lineage>
</organism>
<proteinExistence type="predicted"/>